<dbReference type="PANTHER" id="PTHR30489">
    <property type="entry name" value="LIPOPROTEIN-RELEASING SYSTEM TRANSMEMBRANE PROTEIN LOLE"/>
    <property type="match status" value="1"/>
</dbReference>
<keyword evidence="4 7" id="KW-0812">Transmembrane</keyword>
<reference evidence="10 11" key="1">
    <citation type="submission" date="2019-08" db="EMBL/GenBank/DDBJ databases">
        <title>In-depth cultivation of the pig gut microbiome towards novel bacterial diversity and tailored functional studies.</title>
        <authorList>
            <person name="Wylensek D."/>
            <person name="Hitch T.C.A."/>
            <person name="Clavel T."/>
        </authorList>
    </citation>
    <scope>NUCLEOTIDE SEQUENCE [LARGE SCALE GENOMIC DNA]</scope>
    <source>
        <strain evidence="10 11">NM-380-WT-3C1</strain>
    </source>
</reference>
<dbReference type="InterPro" id="IPR051447">
    <property type="entry name" value="Lipoprotein-release_system"/>
</dbReference>
<feature type="domain" description="MacB-like periplasmic core" evidence="9">
    <location>
        <begin position="19"/>
        <end position="230"/>
    </location>
</feature>
<dbReference type="Pfam" id="PF12704">
    <property type="entry name" value="MacB_PCD"/>
    <property type="match status" value="1"/>
</dbReference>
<comment type="subcellular location">
    <subcellularLocation>
        <location evidence="1">Cell membrane</location>
        <topology evidence="1">Multi-pass membrane protein</topology>
    </subcellularLocation>
</comment>
<dbReference type="Proteomes" id="UP000460549">
    <property type="component" value="Unassembled WGS sequence"/>
</dbReference>
<comment type="similarity">
    <text evidence="2">Belongs to the ABC-4 integral membrane protein family. LolC/E subfamily.</text>
</comment>
<feature type="transmembrane region" description="Helical" evidence="7">
    <location>
        <begin position="320"/>
        <end position="347"/>
    </location>
</feature>
<feature type="domain" description="ABC3 transporter permease C-terminal" evidence="8">
    <location>
        <begin position="278"/>
        <end position="409"/>
    </location>
</feature>
<organism evidence="10 11">
    <name type="scientific">Bullifex porci</name>
    <dbReference type="NCBI Taxonomy" id="2606638"/>
    <lineage>
        <taxon>Bacteria</taxon>
        <taxon>Pseudomonadati</taxon>
        <taxon>Spirochaetota</taxon>
        <taxon>Spirochaetia</taxon>
        <taxon>Spirochaetales</taxon>
        <taxon>Spirochaetaceae</taxon>
        <taxon>Bullifex</taxon>
    </lineage>
</organism>
<keyword evidence="5 7" id="KW-1133">Transmembrane helix</keyword>
<dbReference type="GO" id="GO:0098797">
    <property type="term" value="C:plasma membrane protein complex"/>
    <property type="evidence" value="ECO:0007669"/>
    <property type="project" value="TreeGrafter"/>
</dbReference>
<feature type="transmembrane region" description="Helical" evidence="7">
    <location>
        <begin position="20"/>
        <end position="40"/>
    </location>
</feature>
<evidence type="ECO:0000256" key="2">
    <source>
        <dbReference type="ARBA" id="ARBA00005236"/>
    </source>
</evidence>
<dbReference type="GO" id="GO:0044874">
    <property type="term" value="P:lipoprotein localization to outer membrane"/>
    <property type="evidence" value="ECO:0007669"/>
    <property type="project" value="TreeGrafter"/>
</dbReference>
<evidence type="ECO:0000259" key="9">
    <source>
        <dbReference type="Pfam" id="PF12704"/>
    </source>
</evidence>
<evidence type="ECO:0000256" key="3">
    <source>
        <dbReference type="ARBA" id="ARBA00022475"/>
    </source>
</evidence>
<accession>A0A7X2PC51</accession>
<name>A0A7X2PC51_9SPIO</name>
<protein>
    <submittedName>
        <fullName evidence="10">ABC transporter permease</fullName>
    </submittedName>
</protein>
<feature type="transmembrane region" description="Helical" evidence="7">
    <location>
        <begin position="378"/>
        <end position="400"/>
    </location>
</feature>
<dbReference type="InterPro" id="IPR003838">
    <property type="entry name" value="ABC3_permease_C"/>
</dbReference>
<evidence type="ECO:0000259" key="8">
    <source>
        <dbReference type="Pfam" id="PF02687"/>
    </source>
</evidence>
<evidence type="ECO:0000256" key="7">
    <source>
        <dbReference type="SAM" id="Phobius"/>
    </source>
</evidence>
<dbReference type="Pfam" id="PF02687">
    <property type="entry name" value="FtsX"/>
    <property type="match status" value="1"/>
</dbReference>
<evidence type="ECO:0000256" key="5">
    <source>
        <dbReference type="ARBA" id="ARBA00022989"/>
    </source>
</evidence>
<dbReference type="AlphaFoldDB" id="A0A7X2PC51"/>
<proteinExistence type="inferred from homology"/>
<comment type="caution">
    <text evidence="10">The sequence shown here is derived from an EMBL/GenBank/DDBJ whole genome shotgun (WGS) entry which is preliminary data.</text>
</comment>
<dbReference type="EMBL" id="VUNN01000007">
    <property type="protein sequence ID" value="MSU06191.1"/>
    <property type="molecule type" value="Genomic_DNA"/>
</dbReference>
<keyword evidence="11" id="KW-1185">Reference proteome</keyword>
<dbReference type="PANTHER" id="PTHR30489:SF0">
    <property type="entry name" value="LIPOPROTEIN-RELEASING SYSTEM TRANSMEMBRANE PROTEIN LOLE"/>
    <property type="match status" value="1"/>
</dbReference>
<sequence length="417" mass="46353">MLKSLKLSIRNLARYKTRTIITIVAVLISVLVSTVVDGLVRGMFTISTNNLIAYESSEVTIYQKGYFEKRDEYPSDIFISGDLLQEASERLDKAELPNTPRYKAISELITYSEEEESEFYLNVILVGVDKERDKNVFRISESLCDGSWFENEDEIILGSKIAEKLNLKVGDIVTLSTTGAMGFAETLDLEVGGIINSEDPQVNMSQVFVNLSDLDSYLLLKGGATEIAVSDGMPSVASKKLADKVQKIIGPELDAKYYEEVNEDIIAIMNGDKGSSFIMLLFLFIIAAAGISNTMIMAVMERRKENAMLRALGFSRRSIVSLFVLEGTLTGIIGALIGALLALFVMIPLSKYGLDFTALLSEEMDIGYRMPLILRPTLFWQSFVFIPILAVLLSSLSAFFPVYKTGKEEIADLFRRM</sequence>
<feature type="transmembrane region" description="Helical" evidence="7">
    <location>
        <begin position="277"/>
        <end position="299"/>
    </location>
</feature>
<keyword evidence="3" id="KW-1003">Cell membrane</keyword>
<dbReference type="RefSeq" id="WP_154425166.1">
    <property type="nucleotide sequence ID" value="NZ_VUNN01000007.1"/>
</dbReference>
<evidence type="ECO:0000256" key="4">
    <source>
        <dbReference type="ARBA" id="ARBA00022692"/>
    </source>
</evidence>
<evidence type="ECO:0000256" key="6">
    <source>
        <dbReference type="ARBA" id="ARBA00023136"/>
    </source>
</evidence>
<dbReference type="InterPro" id="IPR025857">
    <property type="entry name" value="MacB_PCD"/>
</dbReference>
<evidence type="ECO:0000313" key="11">
    <source>
        <dbReference type="Proteomes" id="UP000460549"/>
    </source>
</evidence>
<evidence type="ECO:0000313" key="10">
    <source>
        <dbReference type="EMBL" id="MSU06191.1"/>
    </source>
</evidence>
<evidence type="ECO:0000256" key="1">
    <source>
        <dbReference type="ARBA" id="ARBA00004651"/>
    </source>
</evidence>
<keyword evidence="6 7" id="KW-0472">Membrane</keyword>
<gene>
    <name evidence="10" type="ORF">FYJ80_05290</name>
</gene>